<gene>
    <name evidence="1" type="ORF">UFOVP1382_127</name>
</gene>
<evidence type="ECO:0000313" key="1">
    <source>
        <dbReference type="EMBL" id="CAB4203511.1"/>
    </source>
</evidence>
<accession>A0A6J5RXN5</accession>
<sequence length="71" mass="8137">MPLVEYEWGDPRRPPPTYDELWRERYGALARELGAEPNSELLKDAGEILSGPVGDIGRRALVRTIRHLRKP</sequence>
<proteinExistence type="predicted"/>
<organism evidence="1">
    <name type="scientific">uncultured Caudovirales phage</name>
    <dbReference type="NCBI Taxonomy" id="2100421"/>
    <lineage>
        <taxon>Viruses</taxon>
        <taxon>Duplodnaviria</taxon>
        <taxon>Heunggongvirae</taxon>
        <taxon>Uroviricota</taxon>
        <taxon>Caudoviricetes</taxon>
        <taxon>Peduoviridae</taxon>
        <taxon>Maltschvirus</taxon>
        <taxon>Maltschvirus maltsch</taxon>
    </lineage>
</organism>
<reference evidence="1" key="1">
    <citation type="submission" date="2020-05" db="EMBL/GenBank/DDBJ databases">
        <authorList>
            <person name="Chiriac C."/>
            <person name="Salcher M."/>
            <person name="Ghai R."/>
            <person name="Kavagutti S V."/>
        </authorList>
    </citation>
    <scope>NUCLEOTIDE SEQUENCE</scope>
</reference>
<dbReference type="EMBL" id="LR797331">
    <property type="protein sequence ID" value="CAB4203511.1"/>
    <property type="molecule type" value="Genomic_DNA"/>
</dbReference>
<name>A0A6J5RXN5_9CAUD</name>
<protein>
    <submittedName>
        <fullName evidence="1">Uncharacterized protein</fullName>
    </submittedName>
</protein>